<name>A0A0U1DEX5_9MYCO</name>
<evidence type="ECO:0000313" key="3">
    <source>
        <dbReference type="Proteomes" id="UP000182227"/>
    </source>
</evidence>
<accession>A0A0U1DEX5</accession>
<reference evidence="2 3" key="1">
    <citation type="submission" date="2015-03" db="EMBL/GenBank/DDBJ databases">
        <authorList>
            <person name="Murphy D."/>
        </authorList>
    </citation>
    <scope>NUCLEOTIDE SEQUENCE [LARGE SCALE GENOMIC DNA]</scope>
    <source>
        <strain evidence="2 3">D16</strain>
    </source>
</reference>
<proteinExistence type="predicted"/>
<sequence>MDQHLGEFLGVEADWSSSGDPAETIEVISPHTEQPIARVVASRQAVRPPGVAIDQGPWATARPAERIAAVYGVSASSTPSDAARWRN</sequence>
<evidence type="ECO:0000313" key="2">
    <source>
        <dbReference type="EMBL" id="CQD14831.1"/>
    </source>
</evidence>
<dbReference type="AlphaFoldDB" id="A0A0U1DEX5"/>
<organism evidence="2 3">
    <name type="scientific">Mycolicibacterium conceptionense</name>
    <dbReference type="NCBI Taxonomy" id="451644"/>
    <lineage>
        <taxon>Bacteria</taxon>
        <taxon>Bacillati</taxon>
        <taxon>Actinomycetota</taxon>
        <taxon>Actinomycetes</taxon>
        <taxon>Mycobacteriales</taxon>
        <taxon>Mycobacteriaceae</taxon>
        <taxon>Mycolicibacterium</taxon>
    </lineage>
</organism>
<gene>
    <name evidence="2" type="ORF">BN970_03069</name>
</gene>
<evidence type="ECO:0000256" key="1">
    <source>
        <dbReference type="SAM" id="MobiDB-lite"/>
    </source>
</evidence>
<dbReference type="Proteomes" id="UP000182227">
    <property type="component" value="Unassembled WGS sequence"/>
</dbReference>
<dbReference type="EMBL" id="CTEF01000002">
    <property type="protein sequence ID" value="CQD14831.1"/>
    <property type="molecule type" value="Genomic_DNA"/>
</dbReference>
<feature type="region of interest" description="Disordered" evidence="1">
    <location>
        <begin position="1"/>
        <end position="22"/>
    </location>
</feature>
<protein>
    <submittedName>
        <fullName evidence="2">Uncharacterized protein</fullName>
    </submittedName>
</protein>